<protein>
    <submittedName>
        <fullName evidence="1">Uncharacterized protein</fullName>
    </submittedName>
</protein>
<dbReference type="AlphaFoldDB" id="A0A177BUQ6"/>
<evidence type="ECO:0000313" key="1">
    <source>
        <dbReference type="EMBL" id="OAF98875.1"/>
    </source>
</evidence>
<dbReference type="Proteomes" id="UP000077069">
    <property type="component" value="Unassembled WGS sequence"/>
</dbReference>
<reference evidence="1 2" key="1">
    <citation type="submission" date="2016-05" db="EMBL/GenBank/DDBJ databases">
        <title>Comparative analysis of secretome profiles of manganese(II)-oxidizing ascomycete fungi.</title>
        <authorList>
            <consortium name="DOE Joint Genome Institute"/>
            <person name="Zeiner C.A."/>
            <person name="Purvine S.O."/>
            <person name="Zink E.M."/>
            <person name="Wu S."/>
            <person name="Pasa-Tolic L."/>
            <person name="Chaput D.L."/>
            <person name="Haridas S."/>
            <person name="Grigoriev I.V."/>
            <person name="Santelli C.M."/>
            <person name="Hansel C.M."/>
        </authorList>
    </citation>
    <scope>NUCLEOTIDE SEQUENCE [LARGE SCALE GENOMIC DNA]</scope>
    <source>
        <strain evidence="1 2">AP3s5-JAC2a</strain>
    </source>
</reference>
<dbReference type="Gene3D" id="2.60.270.50">
    <property type="match status" value="1"/>
</dbReference>
<organism evidence="1 2">
    <name type="scientific">Paraphaeosphaeria sporulosa</name>
    <dbReference type="NCBI Taxonomy" id="1460663"/>
    <lineage>
        <taxon>Eukaryota</taxon>
        <taxon>Fungi</taxon>
        <taxon>Dikarya</taxon>
        <taxon>Ascomycota</taxon>
        <taxon>Pezizomycotina</taxon>
        <taxon>Dothideomycetes</taxon>
        <taxon>Pleosporomycetidae</taxon>
        <taxon>Pleosporales</taxon>
        <taxon>Massarineae</taxon>
        <taxon>Didymosphaeriaceae</taxon>
        <taxon>Paraphaeosphaeria</taxon>
    </lineage>
</organism>
<accession>A0A177BUQ6</accession>
<dbReference type="RefSeq" id="XP_018029241.1">
    <property type="nucleotide sequence ID" value="XM_018179706.1"/>
</dbReference>
<proteinExistence type="predicted"/>
<dbReference type="GeneID" id="28763192"/>
<sequence>MKSLRRSALVLFLNQTNEELRLDTQSQWPHQGKWSLGKEPPSFILAGGGALWQSESAGVGCGTSGSITYRIVGGAPEQMVVTSWKVPYFRRNSYQGSVTMKEFDIEVQGGKGRHCIVVFIFRSAAACN</sequence>
<dbReference type="InParanoid" id="A0A177BUQ6"/>
<dbReference type="OrthoDB" id="3748548at2759"/>
<keyword evidence="2" id="KW-1185">Reference proteome</keyword>
<name>A0A177BUQ6_9PLEO</name>
<dbReference type="EMBL" id="KV441563">
    <property type="protein sequence ID" value="OAF98875.1"/>
    <property type="molecule type" value="Genomic_DNA"/>
</dbReference>
<evidence type="ECO:0000313" key="2">
    <source>
        <dbReference type="Proteomes" id="UP000077069"/>
    </source>
</evidence>
<gene>
    <name evidence="1" type="ORF">CC84DRAFT_1169626</name>
</gene>